<dbReference type="PANTHER" id="PTHR46797">
    <property type="entry name" value="HTH-TYPE TRANSCRIPTIONAL REGULATOR"/>
    <property type="match status" value="1"/>
</dbReference>
<dbReference type="GO" id="GO:0005829">
    <property type="term" value="C:cytosol"/>
    <property type="evidence" value="ECO:0007669"/>
    <property type="project" value="TreeGrafter"/>
</dbReference>
<dbReference type="EMBL" id="LT629690">
    <property type="protein sequence ID" value="SDF30937.1"/>
    <property type="molecule type" value="Genomic_DNA"/>
</dbReference>
<organism evidence="3 4">
    <name type="scientific">Terriglobus roseus</name>
    <dbReference type="NCBI Taxonomy" id="392734"/>
    <lineage>
        <taxon>Bacteria</taxon>
        <taxon>Pseudomonadati</taxon>
        <taxon>Acidobacteriota</taxon>
        <taxon>Terriglobia</taxon>
        <taxon>Terriglobales</taxon>
        <taxon>Acidobacteriaceae</taxon>
        <taxon>Terriglobus</taxon>
    </lineage>
</organism>
<reference evidence="3 4" key="1">
    <citation type="submission" date="2016-10" db="EMBL/GenBank/DDBJ databases">
        <authorList>
            <person name="de Groot N.N."/>
        </authorList>
    </citation>
    <scope>NUCLEOTIDE SEQUENCE [LARGE SCALE GENOMIC DNA]</scope>
    <source>
        <strain evidence="3 4">GAS232</strain>
    </source>
</reference>
<sequence length="212" mass="24268">MNVDEDKQSDSDFDVVDPTQAEAVIEQKSLGERIRRLRMKRSMGLVELGKKTDLSASFLSQLETGRVVPTVRNLARIAMAFQKDLSYFFRDEAPITFRILRRQERVRLQRSTNANANFVTDSLSALISDGSMHPCIADFRASGEEITFQPRPFEGVEFTLVMEGRLTLVSENETRTLETGDVAWIDAVRRRRYTCEAGQTARAMFITRHRRN</sequence>
<gene>
    <name evidence="3" type="ORF">SAMN05444167_2023</name>
</gene>
<evidence type="ECO:0000259" key="2">
    <source>
        <dbReference type="PROSITE" id="PS50943"/>
    </source>
</evidence>
<evidence type="ECO:0000313" key="4">
    <source>
        <dbReference type="Proteomes" id="UP000182427"/>
    </source>
</evidence>
<dbReference type="PROSITE" id="PS50943">
    <property type="entry name" value="HTH_CROC1"/>
    <property type="match status" value="1"/>
</dbReference>
<dbReference type="GO" id="GO:0003677">
    <property type="term" value="F:DNA binding"/>
    <property type="evidence" value="ECO:0007669"/>
    <property type="project" value="UniProtKB-KW"/>
</dbReference>
<keyword evidence="1" id="KW-0238">DNA-binding</keyword>
<dbReference type="Gene3D" id="1.10.260.40">
    <property type="entry name" value="lambda repressor-like DNA-binding domains"/>
    <property type="match status" value="1"/>
</dbReference>
<dbReference type="InterPro" id="IPR010982">
    <property type="entry name" value="Lambda_DNA-bd_dom_sf"/>
</dbReference>
<dbReference type="Pfam" id="PF13560">
    <property type="entry name" value="HTH_31"/>
    <property type="match status" value="1"/>
</dbReference>
<keyword evidence="4" id="KW-1185">Reference proteome</keyword>
<dbReference type="InterPro" id="IPR001387">
    <property type="entry name" value="Cro/C1-type_HTH"/>
</dbReference>
<proteinExistence type="predicted"/>
<name>A0A1G7K198_9BACT</name>
<dbReference type="PANTHER" id="PTHR46797:SF1">
    <property type="entry name" value="METHYLPHOSPHONATE SYNTHASE"/>
    <property type="match status" value="1"/>
</dbReference>
<dbReference type="AlphaFoldDB" id="A0A1G7K198"/>
<dbReference type="OrthoDB" id="9814553at2"/>
<dbReference type="SUPFAM" id="SSF51182">
    <property type="entry name" value="RmlC-like cupins"/>
    <property type="match status" value="1"/>
</dbReference>
<feature type="domain" description="HTH cro/C1-type" evidence="2">
    <location>
        <begin position="34"/>
        <end position="88"/>
    </location>
</feature>
<dbReference type="Proteomes" id="UP000182427">
    <property type="component" value="Chromosome I"/>
</dbReference>
<dbReference type="GO" id="GO:0003700">
    <property type="term" value="F:DNA-binding transcription factor activity"/>
    <property type="evidence" value="ECO:0007669"/>
    <property type="project" value="TreeGrafter"/>
</dbReference>
<dbReference type="CDD" id="cd02209">
    <property type="entry name" value="cupin_XRE_C"/>
    <property type="match status" value="1"/>
</dbReference>
<dbReference type="InterPro" id="IPR050807">
    <property type="entry name" value="TransReg_Diox_bact_type"/>
</dbReference>
<dbReference type="SUPFAM" id="SSF47413">
    <property type="entry name" value="lambda repressor-like DNA-binding domains"/>
    <property type="match status" value="1"/>
</dbReference>
<dbReference type="Gene3D" id="2.60.120.10">
    <property type="entry name" value="Jelly Rolls"/>
    <property type="match status" value="1"/>
</dbReference>
<protein>
    <submittedName>
        <fullName evidence="3">Transcriptional regulator, XRE family with cupin sensor</fullName>
    </submittedName>
</protein>
<dbReference type="InterPro" id="IPR014710">
    <property type="entry name" value="RmlC-like_jellyroll"/>
</dbReference>
<accession>A0A1G7K198</accession>
<dbReference type="InterPro" id="IPR011051">
    <property type="entry name" value="RmlC_Cupin_sf"/>
</dbReference>
<dbReference type="SMART" id="SM00530">
    <property type="entry name" value="HTH_XRE"/>
    <property type="match status" value="1"/>
</dbReference>
<dbReference type="RefSeq" id="WP_083345024.1">
    <property type="nucleotide sequence ID" value="NZ_LT629690.1"/>
</dbReference>
<evidence type="ECO:0000313" key="3">
    <source>
        <dbReference type="EMBL" id="SDF30937.1"/>
    </source>
</evidence>
<evidence type="ECO:0000256" key="1">
    <source>
        <dbReference type="ARBA" id="ARBA00023125"/>
    </source>
</evidence>
<dbReference type="CDD" id="cd00093">
    <property type="entry name" value="HTH_XRE"/>
    <property type="match status" value="1"/>
</dbReference>